<sequence length="269" mass="29923">MSWQDALRRMLPPNSGFEPHTTSPYDAIRDRGTSPHQGVDANYNVGPNGQQGINLKHPALRSPVDGIVTNAGQGTAGRIAIRDANGLSHELLHTHRRFVSVGDPVVAGQLVGTMGNTGVIEPYIESGDHHLHYQLKDPAGRRLNPQVFWKEQGPIDPNPEPPVYVDEHRQYLRDAGAIPATSREDVRVLRSMPARPTDRSAFNSKPVDLPYSGSNSPFPRRVEDYFRGLFGTWPPFSENETSPDLGQRQSTSPNNEDWSAMWRRRIGLP</sequence>
<accession>A0AAE9STR4</accession>
<evidence type="ECO:0000313" key="3">
    <source>
        <dbReference type="EMBL" id="UUO68802.1"/>
    </source>
</evidence>
<dbReference type="SUPFAM" id="SSF51261">
    <property type="entry name" value="Duplicated hybrid motif"/>
    <property type="match status" value="1"/>
</dbReference>
<name>A0AAE9STR4_9BRAD</name>
<dbReference type="GO" id="GO:0004222">
    <property type="term" value="F:metalloendopeptidase activity"/>
    <property type="evidence" value="ECO:0007669"/>
    <property type="project" value="TreeGrafter"/>
</dbReference>
<dbReference type="RefSeq" id="WP_257175723.1">
    <property type="nucleotide sequence ID" value="NZ_CP028989.1"/>
</dbReference>
<dbReference type="PANTHER" id="PTHR21666">
    <property type="entry name" value="PEPTIDASE-RELATED"/>
    <property type="match status" value="1"/>
</dbReference>
<protein>
    <recommendedName>
        <fullName evidence="2">M23ase beta-sheet core domain-containing protein</fullName>
    </recommendedName>
</protein>
<feature type="region of interest" description="Disordered" evidence="1">
    <location>
        <begin position="237"/>
        <end position="261"/>
    </location>
</feature>
<gene>
    <name evidence="3" type="ORF">DCM83_28690</name>
</gene>
<dbReference type="AlphaFoldDB" id="A0AAE9STR4"/>
<feature type="compositionally biased region" description="Polar residues" evidence="1">
    <location>
        <begin position="238"/>
        <end position="257"/>
    </location>
</feature>
<dbReference type="InterPro" id="IPR011055">
    <property type="entry name" value="Dup_hybrid_motif"/>
</dbReference>
<dbReference type="Pfam" id="PF01551">
    <property type="entry name" value="Peptidase_M23"/>
    <property type="match status" value="1"/>
</dbReference>
<dbReference type="EMBL" id="CP028989">
    <property type="protein sequence ID" value="UUO68802.1"/>
    <property type="molecule type" value="Genomic_DNA"/>
</dbReference>
<feature type="region of interest" description="Disordered" evidence="1">
    <location>
        <begin position="1"/>
        <end position="50"/>
    </location>
</feature>
<evidence type="ECO:0000313" key="4">
    <source>
        <dbReference type="Proteomes" id="UP001058872"/>
    </source>
</evidence>
<dbReference type="Gene3D" id="2.70.70.10">
    <property type="entry name" value="Glucose Permease (Domain IIA)"/>
    <property type="match status" value="1"/>
</dbReference>
<reference evidence="3" key="1">
    <citation type="submission" date="2018-04" db="EMBL/GenBank/DDBJ databases">
        <title>Genomes of Endosymbiotic and Endophytic Bradyrhizobium Publication status.</title>
        <authorList>
            <person name="Guha S."/>
            <person name="Jorrin B."/>
            <person name="Sarkar M."/>
            <person name="Poole P.S."/>
            <person name="DasGupta M."/>
        </authorList>
    </citation>
    <scope>NUCLEOTIDE SEQUENCE</scope>
    <source>
        <strain evidence="3">WBOS16</strain>
    </source>
</reference>
<evidence type="ECO:0000259" key="2">
    <source>
        <dbReference type="Pfam" id="PF01551"/>
    </source>
</evidence>
<dbReference type="InterPro" id="IPR016047">
    <property type="entry name" value="M23ase_b-sheet_dom"/>
</dbReference>
<dbReference type="CDD" id="cd12797">
    <property type="entry name" value="M23_peptidase"/>
    <property type="match status" value="1"/>
</dbReference>
<dbReference type="Proteomes" id="UP001058872">
    <property type="component" value="Chromosome"/>
</dbReference>
<dbReference type="InterPro" id="IPR050570">
    <property type="entry name" value="Cell_wall_metabolism_enzyme"/>
</dbReference>
<dbReference type="PANTHER" id="PTHR21666:SF294">
    <property type="entry name" value="PEPTIDASE M23"/>
    <property type="match status" value="1"/>
</dbReference>
<feature type="domain" description="M23ase beta-sheet core" evidence="2">
    <location>
        <begin position="52"/>
        <end position="145"/>
    </location>
</feature>
<organism evidence="3 4">
    <name type="scientific">Bradyrhizobium betae</name>
    <dbReference type="NCBI Taxonomy" id="244734"/>
    <lineage>
        <taxon>Bacteria</taxon>
        <taxon>Pseudomonadati</taxon>
        <taxon>Pseudomonadota</taxon>
        <taxon>Alphaproteobacteria</taxon>
        <taxon>Hyphomicrobiales</taxon>
        <taxon>Nitrobacteraceae</taxon>
        <taxon>Bradyrhizobium</taxon>
    </lineage>
</organism>
<evidence type="ECO:0000256" key="1">
    <source>
        <dbReference type="SAM" id="MobiDB-lite"/>
    </source>
</evidence>
<proteinExistence type="predicted"/>